<evidence type="ECO:0000313" key="3">
    <source>
        <dbReference type="EMBL" id="THV45896.1"/>
    </source>
</evidence>
<comment type="caution">
    <text evidence="3">The sequence shown here is derived from an EMBL/GenBank/DDBJ whole genome shotgun (WGS) entry which is preliminary data.</text>
</comment>
<protein>
    <submittedName>
        <fullName evidence="3">Uncharacterized protein</fullName>
    </submittedName>
</protein>
<organism evidence="3 4">
    <name type="scientific">Botrytis galanthina</name>
    <dbReference type="NCBI Taxonomy" id="278940"/>
    <lineage>
        <taxon>Eukaryota</taxon>
        <taxon>Fungi</taxon>
        <taxon>Dikarya</taxon>
        <taxon>Ascomycota</taxon>
        <taxon>Pezizomycotina</taxon>
        <taxon>Leotiomycetes</taxon>
        <taxon>Helotiales</taxon>
        <taxon>Sclerotiniaceae</taxon>
        <taxon>Botrytis</taxon>
    </lineage>
</organism>
<keyword evidence="4" id="KW-1185">Reference proteome</keyword>
<evidence type="ECO:0000256" key="2">
    <source>
        <dbReference type="SAM" id="Phobius"/>
    </source>
</evidence>
<keyword evidence="2" id="KW-0472">Membrane</keyword>
<sequence length="246" mass="27343">MSYSWYNATAITRRTSQASGDNNSSILHTLLIALGALIVFGILDNINPFWNALGLQSNPEYSEASESPEYITIESDQEAVAESQQAMITPAVLRMIPKGRGGSKAQKEETPMTPTTLRRSSRVRERNFKNGIPTPESTPVTPMRIAKAKGKGKTKSIKDESFDDFYEPLPTPTGQKKVIKGREKQIVLDEYEAFMNEPEEKKIKNSSEDDFDYEGYSTPWTATQRKNVCKGKLGKTPKGKAQKGKG</sequence>
<gene>
    <name evidence="3" type="ORF">BGAL_0440g00090</name>
</gene>
<keyword evidence="2" id="KW-1133">Transmembrane helix</keyword>
<name>A0A4V4HTK8_9HELO</name>
<evidence type="ECO:0000313" key="4">
    <source>
        <dbReference type="Proteomes" id="UP000308671"/>
    </source>
</evidence>
<evidence type="ECO:0000256" key="1">
    <source>
        <dbReference type="SAM" id="MobiDB-lite"/>
    </source>
</evidence>
<dbReference type="AlphaFoldDB" id="A0A4V4HTK8"/>
<keyword evidence="2" id="KW-0812">Transmembrane</keyword>
<dbReference type="EMBL" id="PQXL01000439">
    <property type="protein sequence ID" value="THV45896.1"/>
    <property type="molecule type" value="Genomic_DNA"/>
</dbReference>
<proteinExistence type="predicted"/>
<dbReference type="OrthoDB" id="3551790at2759"/>
<accession>A0A4V4HTK8</accession>
<dbReference type="Proteomes" id="UP000308671">
    <property type="component" value="Unassembled WGS sequence"/>
</dbReference>
<reference evidence="3 4" key="1">
    <citation type="submission" date="2017-12" db="EMBL/GenBank/DDBJ databases">
        <title>Comparative genomics of Botrytis spp.</title>
        <authorList>
            <person name="Valero-Jimenez C.A."/>
            <person name="Tapia P."/>
            <person name="Veloso J."/>
            <person name="Silva-Moreno E."/>
            <person name="Staats M."/>
            <person name="Valdes J.H."/>
            <person name="Van Kan J.A.L."/>
        </authorList>
    </citation>
    <scope>NUCLEOTIDE SEQUENCE [LARGE SCALE GENOMIC DNA]</scope>
    <source>
        <strain evidence="3 4">MUCL435</strain>
    </source>
</reference>
<feature type="transmembrane region" description="Helical" evidence="2">
    <location>
        <begin position="25"/>
        <end position="43"/>
    </location>
</feature>
<feature type="region of interest" description="Disordered" evidence="1">
    <location>
        <begin position="98"/>
        <end position="122"/>
    </location>
</feature>